<proteinExistence type="predicted"/>
<dbReference type="PANTHER" id="PTHR33050">
    <property type="entry name" value="REVERSE TRANSCRIPTASE DOMAIN-CONTAINING PROTEIN"/>
    <property type="match status" value="1"/>
</dbReference>
<evidence type="ECO:0008006" key="3">
    <source>
        <dbReference type="Google" id="ProtNLM"/>
    </source>
</evidence>
<evidence type="ECO:0000313" key="2">
    <source>
        <dbReference type="Proteomes" id="UP001159405"/>
    </source>
</evidence>
<dbReference type="PANTHER" id="PTHR33050:SF7">
    <property type="entry name" value="RIBONUCLEASE H"/>
    <property type="match status" value="1"/>
</dbReference>
<dbReference type="SUPFAM" id="SSF56672">
    <property type="entry name" value="DNA/RNA polymerases"/>
    <property type="match status" value="1"/>
</dbReference>
<name>A0ABN8MV48_9CNID</name>
<organism evidence="1 2">
    <name type="scientific">Porites lobata</name>
    <dbReference type="NCBI Taxonomy" id="104759"/>
    <lineage>
        <taxon>Eukaryota</taxon>
        <taxon>Metazoa</taxon>
        <taxon>Cnidaria</taxon>
        <taxon>Anthozoa</taxon>
        <taxon>Hexacorallia</taxon>
        <taxon>Scleractinia</taxon>
        <taxon>Fungiina</taxon>
        <taxon>Poritidae</taxon>
        <taxon>Porites</taxon>
    </lineage>
</organism>
<dbReference type="EMBL" id="CALNXK010000002">
    <property type="protein sequence ID" value="CAH3033937.1"/>
    <property type="molecule type" value="Genomic_DNA"/>
</dbReference>
<evidence type="ECO:0000313" key="1">
    <source>
        <dbReference type="EMBL" id="CAH3033937.1"/>
    </source>
</evidence>
<reference evidence="1 2" key="1">
    <citation type="submission" date="2022-05" db="EMBL/GenBank/DDBJ databases">
        <authorList>
            <consortium name="Genoscope - CEA"/>
            <person name="William W."/>
        </authorList>
    </citation>
    <scope>NUCLEOTIDE SEQUENCE [LARGE SCALE GENOMIC DNA]</scope>
</reference>
<accession>A0ABN8MV48</accession>
<dbReference type="Proteomes" id="UP001159405">
    <property type="component" value="Unassembled WGS sequence"/>
</dbReference>
<dbReference type="InterPro" id="IPR043502">
    <property type="entry name" value="DNA/RNA_pol_sf"/>
</dbReference>
<keyword evidence="2" id="KW-1185">Reference proteome</keyword>
<sequence>MCDRGIFETLLLSVNPFVKNFKFKYEGLPTLAVMFRENFWFFTFDIESGYHHLDINSNFWKFLGFSWSFDGVFCPSVCLQLVIYLRRCLNPSLLVGDPLVFLLLCMLMMKSLPADRY</sequence>
<protein>
    <recommendedName>
        <fullName evidence="3">Reverse transcriptase domain-containing protein</fullName>
    </recommendedName>
</protein>
<dbReference type="InterPro" id="IPR052055">
    <property type="entry name" value="Hepadnavirus_pol/RT"/>
</dbReference>
<comment type="caution">
    <text evidence="1">The sequence shown here is derived from an EMBL/GenBank/DDBJ whole genome shotgun (WGS) entry which is preliminary data.</text>
</comment>
<gene>
    <name evidence="1" type="ORF">PLOB_00016176</name>
</gene>